<dbReference type="KEGG" id="aswu:HUW51_16975"/>
<gene>
    <name evidence="1" type="ORF">HUW51_16975</name>
</gene>
<reference evidence="1 2" key="1">
    <citation type="journal article" date="2018" name="Int. J. Syst. Evol. Microbiol.">
        <title>Adhaeribacter swui sp. nov., isolated from wet mud.</title>
        <authorList>
            <person name="Kim D.U."/>
            <person name="Kim K.W."/>
            <person name="Kang M.S."/>
            <person name="Kim J.Y."/>
            <person name="Jang J.H."/>
            <person name="Kim M.K."/>
        </authorList>
    </citation>
    <scope>NUCLEOTIDE SEQUENCE [LARGE SCALE GENOMIC DNA]</scope>
    <source>
        <strain evidence="1 2">KCTC 52873</strain>
    </source>
</reference>
<dbReference type="EMBL" id="CP055156">
    <property type="protein sequence ID" value="QNF34332.1"/>
    <property type="molecule type" value="Genomic_DNA"/>
</dbReference>
<sequence>MAAEFKYKLWAQMAKVAPSPEEQKIYRVKMAQITKLTARQLTTYFNLKTNSTKDIPAAILMQIACLLGTTSESLVNFSLPVRTLDQELNDPQRLAARFGMSKKSSTKAMKPMRH</sequence>
<organism evidence="1 2">
    <name type="scientific">Adhaeribacter swui</name>
    <dbReference type="NCBI Taxonomy" id="2086471"/>
    <lineage>
        <taxon>Bacteria</taxon>
        <taxon>Pseudomonadati</taxon>
        <taxon>Bacteroidota</taxon>
        <taxon>Cytophagia</taxon>
        <taxon>Cytophagales</taxon>
        <taxon>Hymenobacteraceae</taxon>
        <taxon>Adhaeribacter</taxon>
    </lineage>
</organism>
<accession>A0A7G7GAZ8</accession>
<dbReference type="Proteomes" id="UP000515237">
    <property type="component" value="Chromosome"/>
</dbReference>
<dbReference type="AlphaFoldDB" id="A0A7G7GAZ8"/>
<proteinExistence type="predicted"/>
<evidence type="ECO:0000313" key="2">
    <source>
        <dbReference type="Proteomes" id="UP000515237"/>
    </source>
</evidence>
<protein>
    <submittedName>
        <fullName evidence="1">Uncharacterized protein</fullName>
    </submittedName>
</protein>
<evidence type="ECO:0000313" key="1">
    <source>
        <dbReference type="EMBL" id="QNF34332.1"/>
    </source>
</evidence>
<dbReference type="RefSeq" id="WP_185270813.1">
    <property type="nucleotide sequence ID" value="NZ_CP055156.1"/>
</dbReference>
<name>A0A7G7GAZ8_9BACT</name>
<keyword evidence="2" id="KW-1185">Reference proteome</keyword>